<dbReference type="InterPro" id="IPR018864">
    <property type="entry name" value="Nucleoporin_Nup188_N"/>
</dbReference>
<keyword evidence="14" id="KW-1185">Reference proteome</keyword>
<evidence type="ECO:0000313" key="13">
    <source>
        <dbReference type="EMBL" id="KEZ41607.1"/>
    </source>
</evidence>
<dbReference type="OrthoDB" id="102511at2759"/>
<evidence type="ECO:0000256" key="5">
    <source>
        <dbReference type="ARBA" id="ARBA00023010"/>
    </source>
</evidence>
<dbReference type="Pfam" id="PF21094">
    <property type="entry name" value="Nup188_SH3-like"/>
    <property type="match status" value="1"/>
</dbReference>
<dbReference type="InterPro" id="IPR044840">
    <property type="entry name" value="Nup188"/>
</dbReference>
<dbReference type="RefSeq" id="XP_016641406.1">
    <property type="nucleotide sequence ID" value="XM_016789579.1"/>
</dbReference>
<dbReference type="Pfam" id="PF21093">
    <property type="entry name" value="Nup188_N-subdom_III"/>
    <property type="match status" value="1"/>
</dbReference>
<evidence type="ECO:0000256" key="1">
    <source>
        <dbReference type="ARBA" id="ARBA00004567"/>
    </source>
</evidence>
<dbReference type="Pfam" id="PF18378">
    <property type="entry name" value="Nup188_C"/>
    <property type="match status" value="1"/>
</dbReference>
<dbReference type="GO" id="GO:0017056">
    <property type="term" value="F:structural constituent of nuclear pore"/>
    <property type="evidence" value="ECO:0007669"/>
    <property type="project" value="InterPro"/>
</dbReference>
<sequence>MAQALDHRVYLPPLEECLKGERDILSWKLVATALSDPTGVRQTTDAVREFLKDTYVQDLIKNPAKTFTFEDDAASAEFETRTSAIHVTPKSNGSYDIKTIKEDAQWLSKNARINLLAALRIVAIELQARPAYHLAGPLSLQDSLNLQDAAGGNEVQSSTVVARVATTGSVDADALWDEFQKQESRRARIYVTYLYEKRFFLMVASYLHSIIFYERLPIATEIPLLNLNELYGLPRPMSGADDANGRRGFVEKTVTTYLDLLAVITNSLDAGLEATTDDPLVTQDDVAIDWLRTGVDQAVHATLVVFQALDYMSGALVNPKIVGRWFSMMKVHCFFEQLLTSDAVAQELQAALQTVTCAVSLILLSPTKALRHVNPDGETPSEDILYLSFPQVMEDIHITIEAASSLDAAAAYPTIFVWSIILFQLHLSLIDRSERRDVLLQQKSAELIQDNPIRPGTARRSSVGSIISIDELPRDVFLRSAGLDKESQAIEVLANQTTSNGAAFTVIDQMATSSEKSFPALQSSRVRTVFLEFFNWTQPVVPYQADPVVALVDNLSGGASYWEMSPRQAVTSNTDILASALNNELFLDNYLYTSLNRFPFEFSPFLHICSALGKCTTLLDGAGSDEVLSILRRTSTLTFNLPDYFQAYELVFEDENTNSFRILEPLPLFMPRGRSRRHVAVDDFCIPAGTHGRFVTDSGRVVQLDYEYSPLALLGSSLQISLSQGDYRLFLSGTAQNEVAESIGLLAILVRAQCLKASLTGAADQHQSAIEILEEASKSIDNSKDIISVICDILDSSMQDDSAMGDDQDLAVLTSCIQFLHATLPVYPSRILSYMARCDLLSSDSRAGRLARLTGSLDMADNQFDFLVSTVRLLSAVVDTIMSSSVQRKCGNKLKARLRVETDSWLGTSEKTLSRLGQSIAVAAVDVFENWSTWKLRSDTSYTVLLKEVVPLMKNLILYAYGLDDLEGSSRPTECLEAGAEYIIDSFLSPSAGSLRFRPLQSTLYMGFQYRPSTLFHSRTIALQSQVSAVLDFSTILLRVANIYTRPVGTFESHLFKSSGLLARLVAVNGYFQRPTLLLITALVESAGRGTDEPPSLLGYLGPQVAKSFLDDLSKIGRPFSTPSEVTTIWKFFSSIIRNRQQWMSNCLISGKTPREVSESSKAKDFASESVFSTALGMIKNLGTVSSRLKVLGILDFITSAQNYWPWTVFTILKDPACLDGLRTRIRGMSPSAVTAKSDPLAAAYDAKEAAYIAEAFAMQLYHLRHMGGAKATAENLLKDLDYYLRDGALIAGYNGSLHANFRKNFATKYPTCSVEKFKRTMLEPRDLGDNYYYNLTRADEMLRFDPGWRGPKGNGFKKEMERANLNLSLVDAQISLYHAWEFLLLELNSALPGNEIVARYMQQVALQCLEANREGQGPENIFVRIIESRSNFALMLIQGLIGVKIAPQDVNQLIGALYSAIASIEEPFEKESAPLYRTLLKALYIVLKSHAGQTSATGSGSGDESISGDTLVSRIQMMLDILDRVVGKGFRTLVTLIHDKNTAVSPEDLGLITAVLQACLALPDMNQQQTQVLNIIAAHDAMHVACSLFSWSDKITDNGDPVYGELSLLFLLELSKLPMVAEQLACNGVISQLTSANLTRFMRRGVISPFADNVGAQRCYSVWAKAMLPLLLNLLTAMGTTVAPEVSYVLNQFPSLLKSSVERFEAPGTSRTASKEAKHYVTLLTAMEIHSLAILTRVLGALRQNNNRDIPEVRWDGASLLEYVEFWLSSRRLLRERLLPLGQREVEWKSMKSTAAAANGVTDGWESVLEEKVVVQLEAVRDVLVEEA</sequence>
<proteinExistence type="inferred from homology"/>
<dbReference type="PANTHER" id="PTHR31431">
    <property type="entry name" value="NUCLEOPORIN NUP188 HOMOLOG"/>
    <property type="match status" value="1"/>
</dbReference>
<evidence type="ECO:0000259" key="12">
    <source>
        <dbReference type="Pfam" id="PF21093"/>
    </source>
</evidence>
<comment type="similarity">
    <text evidence="8">Belongs to the Nup188 family.</text>
</comment>
<dbReference type="VEuPathDB" id="FungiDB:SAPIO_CDS7787"/>
<keyword evidence="2" id="KW-0813">Transport</keyword>
<keyword evidence="6" id="KW-0906">Nuclear pore complex</keyword>
<dbReference type="InterPro" id="IPR041634">
    <property type="entry name" value="Nup188_C"/>
</dbReference>
<reference evidence="13 14" key="1">
    <citation type="journal article" date="2014" name="Genome Announc.">
        <title>Draft genome sequence of the pathogenic fungus Scedosporium apiospermum.</title>
        <authorList>
            <person name="Vandeputte P."/>
            <person name="Ghamrawi S."/>
            <person name="Rechenmann M."/>
            <person name="Iltis A."/>
            <person name="Giraud S."/>
            <person name="Fleury M."/>
            <person name="Thornton C."/>
            <person name="Delhaes L."/>
            <person name="Meyer W."/>
            <person name="Papon N."/>
            <person name="Bouchara J.P."/>
        </authorList>
    </citation>
    <scope>NUCLEOTIDE SEQUENCE [LARGE SCALE GENOMIC DNA]</scope>
    <source>
        <strain evidence="13 14">IHEM 14462</strain>
    </source>
</reference>
<dbReference type="Proteomes" id="UP000028545">
    <property type="component" value="Unassembled WGS sequence"/>
</dbReference>
<feature type="domain" description="Nuclear pore protein Nup188 C-terminal" evidence="11">
    <location>
        <begin position="1455"/>
        <end position="1825"/>
    </location>
</feature>
<evidence type="ECO:0000256" key="4">
    <source>
        <dbReference type="ARBA" id="ARBA00022927"/>
    </source>
</evidence>
<accession>A0A084G2P5</accession>
<keyword evidence="7" id="KW-0539">Nucleus</keyword>
<dbReference type="Gene3D" id="1.25.10.70">
    <property type="match status" value="1"/>
</dbReference>
<evidence type="ECO:0000256" key="2">
    <source>
        <dbReference type="ARBA" id="ARBA00022448"/>
    </source>
</evidence>
<feature type="domain" description="Nucleoporin Nup188 N-terminal subdomain III" evidence="12">
    <location>
        <begin position="702"/>
        <end position="1152"/>
    </location>
</feature>
<feature type="domain" description="Nucleoporin Nup188 N-terminal" evidence="10">
    <location>
        <begin position="315"/>
        <end position="436"/>
    </location>
</feature>
<dbReference type="GO" id="GO:0006405">
    <property type="term" value="P:RNA export from nucleus"/>
    <property type="evidence" value="ECO:0007669"/>
    <property type="project" value="TreeGrafter"/>
</dbReference>
<evidence type="ECO:0000256" key="7">
    <source>
        <dbReference type="ARBA" id="ARBA00023242"/>
    </source>
</evidence>
<dbReference type="HOGENOM" id="CLU_001029_0_0_1"/>
<gene>
    <name evidence="13" type="ORF">SAPIO_CDS7787</name>
</gene>
<organism evidence="13 14">
    <name type="scientific">Pseudallescheria apiosperma</name>
    <name type="common">Scedosporium apiospermum</name>
    <dbReference type="NCBI Taxonomy" id="563466"/>
    <lineage>
        <taxon>Eukaryota</taxon>
        <taxon>Fungi</taxon>
        <taxon>Dikarya</taxon>
        <taxon>Ascomycota</taxon>
        <taxon>Pezizomycotina</taxon>
        <taxon>Sordariomycetes</taxon>
        <taxon>Hypocreomycetidae</taxon>
        <taxon>Microascales</taxon>
        <taxon>Microascaceae</taxon>
        <taxon>Scedosporium</taxon>
    </lineage>
</organism>
<keyword evidence="4" id="KW-0653">Protein transport</keyword>
<dbReference type="GO" id="GO:0051028">
    <property type="term" value="P:mRNA transport"/>
    <property type="evidence" value="ECO:0007669"/>
    <property type="project" value="UniProtKB-KW"/>
</dbReference>
<keyword evidence="3" id="KW-0509">mRNA transport</keyword>
<evidence type="ECO:0000259" key="11">
    <source>
        <dbReference type="Pfam" id="PF18378"/>
    </source>
</evidence>
<protein>
    <recommendedName>
        <fullName evidence="9">Nucleoporin NUP188</fullName>
    </recommendedName>
</protein>
<dbReference type="GO" id="GO:0006606">
    <property type="term" value="P:protein import into nucleus"/>
    <property type="evidence" value="ECO:0007669"/>
    <property type="project" value="TreeGrafter"/>
</dbReference>
<keyword evidence="5" id="KW-0811">Translocation</keyword>
<comment type="caution">
    <text evidence="13">The sequence shown here is derived from an EMBL/GenBank/DDBJ whole genome shotgun (WGS) entry which is preliminary data.</text>
</comment>
<dbReference type="OMA" id="HSWKFFA"/>
<evidence type="ECO:0000256" key="9">
    <source>
        <dbReference type="ARBA" id="ARBA00040174"/>
    </source>
</evidence>
<name>A0A084G2P5_PSEDA</name>
<evidence type="ECO:0000256" key="8">
    <source>
        <dbReference type="ARBA" id="ARBA00038387"/>
    </source>
</evidence>
<dbReference type="EMBL" id="JOWA01000110">
    <property type="protein sequence ID" value="KEZ41607.1"/>
    <property type="molecule type" value="Genomic_DNA"/>
</dbReference>
<evidence type="ECO:0000313" key="14">
    <source>
        <dbReference type="Proteomes" id="UP000028545"/>
    </source>
</evidence>
<dbReference type="KEGG" id="sapo:SAPIO_CDS7787"/>
<dbReference type="Pfam" id="PF10487">
    <property type="entry name" value="Nup188_N"/>
    <property type="match status" value="1"/>
</dbReference>
<evidence type="ECO:0000259" key="10">
    <source>
        <dbReference type="Pfam" id="PF10487"/>
    </source>
</evidence>
<comment type="subcellular location">
    <subcellularLocation>
        <location evidence="1">Nucleus</location>
        <location evidence="1">Nuclear pore complex</location>
    </subcellularLocation>
</comment>
<evidence type="ECO:0000256" key="6">
    <source>
        <dbReference type="ARBA" id="ARBA00023132"/>
    </source>
</evidence>
<evidence type="ECO:0000256" key="3">
    <source>
        <dbReference type="ARBA" id="ARBA00022816"/>
    </source>
</evidence>
<dbReference type="PANTHER" id="PTHR31431:SF1">
    <property type="entry name" value="NUCLEOPORIN NUP188"/>
    <property type="match status" value="1"/>
</dbReference>
<dbReference type="GO" id="GO:0044611">
    <property type="term" value="C:nuclear pore inner ring"/>
    <property type="evidence" value="ECO:0007669"/>
    <property type="project" value="TreeGrafter"/>
</dbReference>
<dbReference type="GeneID" id="27726859"/>
<dbReference type="InterPro" id="IPR048883">
    <property type="entry name" value="Nup188_N-subdom_III"/>
</dbReference>